<dbReference type="GO" id="GO:0004553">
    <property type="term" value="F:hydrolase activity, hydrolyzing O-glycosyl compounds"/>
    <property type="evidence" value="ECO:0007669"/>
    <property type="project" value="InterPro"/>
</dbReference>
<dbReference type="eggNOG" id="arCOG03858">
    <property type="taxonomic scope" value="Archaea"/>
</dbReference>
<sequence length="613" mass="69960">MMWFEKQDGYQLAEVYISFFDDYGGIVGAQFPPADVGSVTLTVRINGEAKNVTFRVQKAWNWNNFAFDFIPEKPLATSGEVIVDLRPVVDKVVKEIIADEYSDYTEGDIIWSSLAFGTYTGSNGNNFELGWILYDARVIQLTAPPTPEKKLEEKPTEASNIFTVLGFYYYFNYQRDLNKYMILKENLSSLNDNLTAIAQTLKELGEKEYSEASRISGGAVYTQAGNLRVFVHLRKAFLFMRAAKEVSEYSLKYHSLLKEYESLLLEAQYLNIEPELIEKAEELKTQAENEYMNAISYPKGDLKVVKYIKNAYWLIKEATEELEENVIFSTKFKEFWSIASTKGPGDIQFTWWDQWLEEPIQLSDGRTVWMQTNFWNIIGGQGEVFMRYIHRTDEFAFYVNLEKVETQWGGIAWATPEVIFAGRSPAVWWGGKPKVGGYGFFDLPLKASEINNYDSIWVKVDYNVTKRSDTLVRFGIGIWFENIEGWPAAEVYIPFFDDFGGLVLSDKENLGEVTTTMVINGRATQASFTLQRGWNPGNWWSFEFIPEDPVPSGEVYIDVKPLVAEIAKIIGKENTWVSMAVGSYSGSKGTGFQYGWIIHDVRVVKPEDVPSIG</sequence>
<keyword evidence="2" id="KW-1185">Reference proteome</keyword>
<dbReference type="STRING" id="604354.TSIB_0327"/>
<dbReference type="InterPro" id="IPR013319">
    <property type="entry name" value="GH11/12"/>
</dbReference>
<gene>
    <name evidence="1" type="ordered locus">TSIB_0327</name>
</gene>
<dbReference type="KEGG" id="tsi:TSIB_0327"/>
<reference evidence="1 2" key="1">
    <citation type="journal article" date="2009" name="Appl. Environ. Microbiol.">
        <title>Metabolic versatility and indigenous origin of the archaeon Thermococcus sibiricus, isolated from a siberian oil reservoir, as revealed by genome analysis.</title>
        <authorList>
            <person name="Mardanov A.V."/>
            <person name="Ravin N.V."/>
            <person name="Svetlitchnyi V.A."/>
            <person name="Beletsky A.V."/>
            <person name="Miroshnichenko M.L."/>
            <person name="Bonch-Osmolovskaya E.A."/>
            <person name="Skryabin K.G."/>
        </authorList>
    </citation>
    <scope>NUCLEOTIDE SEQUENCE [LARGE SCALE GENOMIC DNA]</scope>
    <source>
        <strain evidence="2">DSM 12597 / MM 739</strain>
    </source>
</reference>
<name>C6A198_THESM</name>
<dbReference type="HOGENOM" id="CLU_445258_0_0_2"/>
<evidence type="ECO:0000313" key="1">
    <source>
        <dbReference type="EMBL" id="ACS89393.1"/>
    </source>
</evidence>
<organism evidence="1 2">
    <name type="scientific">Thermococcus sibiricus (strain DSM 12597 / MM 739)</name>
    <dbReference type="NCBI Taxonomy" id="604354"/>
    <lineage>
        <taxon>Archaea</taxon>
        <taxon>Methanobacteriati</taxon>
        <taxon>Methanobacteriota</taxon>
        <taxon>Thermococci</taxon>
        <taxon>Thermococcales</taxon>
        <taxon>Thermococcaceae</taxon>
        <taxon>Thermococcus</taxon>
    </lineage>
</organism>
<dbReference type="AlphaFoldDB" id="C6A198"/>
<dbReference type="EMBL" id="CP001463">
    <property type="protein sequence ID" value="ACS89393.1"/>
    <property type="molecule type" value="Genomic_DNA"/>
</dbReference>
<accession>C6A198</accession>
<dbReference type="Gene3D" id="2.60.120.180">
    <property type="match status" value="2"/>
</dbReference>
<protein>
    <submittedName>
        <fullName evidence="1">Endo-beta-1,4-glucanase (Intracellular)</fullName>
    </submittedName>
</protein>
<dbReference type="Proteomes" id="UP000009079">
    <property type="component" value="Chromosome"/>
</dbReference>
<evidence type="ECO:0000313" key="2">
    <source>
        <dbReference type="Proteomes" id="UP000009079"/>
    </source>
</evidence>
<proteinExistence type="predicted"/>